<dbReference type="GO" id="GO:0098974">
    <property type="term" value="P:postsynaptic actin cytoskeleton organization"/>
    <property type="evidence" value="ECO:0000318"/>
    <property type="project" value="GO_Central"/>
</dbReference>
<dbReference type="PROSITE" id="PS51263">
    <property type="entry name" value="ADF_H"/>
    <property type="match status" value="1"/>
</dbReference>
<evidence type="ECO:0000256" key="11">
    <source>
        <dbReference type="ARBA" id="ARBA00068121"/>
    </source>
</evidence>
<name>T1ERD9_HELRO</name>
<dbReference type="Pfam" id="PF14604">
    <property type="entry name" value="SH3_9"/>
    <property type="match status" value="1"/>
</dbReference>
<evidence type="ECO:0000259" key="15">
    <source>
        <dbReference type="PROSITE" id="PS51263"/>
    </source>
</evidence>
<feature type="compositionally biased region" description="Acidic residues" evidence="13">
    <location>
        <begin position="316"/>
        <end position="325"/>
    </location>
</feature>
<evidence type="ECO:0000256" key="6">
    <source>
        <dbReference type="ARBA" id="ARBA00023203"/>
    </source>
</evidence>
<dbReference type="AlphaFoldDB" id="T1ERD9"/>
<dbReference type="InParanoid" id="T1ERD9"/>
<evidence type="ECO:0000256" key="7">
    <source>
        <dbReference type="ARBA" id="ARBA00023212"/>
    </source>
</evidence>
<dbReference type="GO" id="GO:0045211">
    <property type="term" value="C:postsynaptic membrane"/>
    <property type="evidence" value="ECO:0000318"/>
    <property type="project" value="GO_Central"/>
</dbReference>
<dbReference type="STRING" id="6412.T1ERD9"/>
<keyword evidence="18" id="KW-1185">Reference proteome</keyword>
<dbReference type="GeneID" id="20199139"/>
<dbReference type="FunFam" id="3.40.20.10:FF:000018">
    <property type="entry name" value="Coactosin-like 1"/>
    <property type="match status" value="1"/>
</dbReference>
<dbReference type="RefSeq" id="XP_009019527.1">
    <property type="nucleotide sequence ID" value="XM_009021279.1"/>
</dbReference>
<evidence type="ECO:0000256" key="2">
    <source>
        <dbReference type="ARBA" id="ARBA00011039"/>
    </source>
</evidence>
<dbReference type="Proteomes" id="UP000015101">
    <property type="component" value="Unassembled WGS sequence"/>
</dbReference>
<dbReference type="GO" id="GO:0051015">
    <property type="term" value="F:actin filament binding"/>
    <property type="evidence" value="ECO:0000318"/>
    <property type="project" value="GO_Central"/>
</dbReference>
<dbReference type="PROSITE" id="PS50002">
    <property type="entry name" value="SH3"/>
    <property type="match status" value="1"/>
</dbReference>
<dbReference type="InterPro" id="IPR002108">
    <property type="entry name" value="ADF-H"/>
</dbReference>
<keyword evidence="7" id="KW-0206">Cytoskeleton</keyword>
<dbReference type="InterPro" id="IPR036028">
    <property type="entry name" value="SH3-like_dom_sf"/>
</dbReference>
<dbReference type="EnsemblMetazoa" id="HelroT161356">
    <property type="protein sequence ID" value="HelroP161356"/>
    <property type="gene ID" value="HelroG161356"/>
</dbReference>
<feature type="domain" description="SH3" evidence="14">
    <location>
        <begin position="406"/>
        <end position="465"/>
    </location>
</feature>
<evidence type="ECO:0000256" key="13">
    <source>
        <dbReference type="SAM" id="MobiDB-lite"/>
    </source>
</evidence>
<accession>T1ERD9</accession>
<feature type="compositionally biased region" description="Low complexity" evidence="13">
    <location>
        <begin position="343"/>
        <end position="352"/>
    </location>
</feature>
<evidence type="ECO:0000256" key="12">
    <source>
        <dbReference type="PROSITE-ProRule" id="PRU00192"/>
    </source>
</evidence>
<comment type="subunit">
    <text evidence="10">Interacts with 5-lipoxygenase (ALOX5/5LO) in a calcium-independent manner. Binds to F-actin with a stoichiometry of 1:2.</text>
</comment>
<comment type="similarity">
    <text evidence="2">Belongs to the ABP1 family.</text>
</comment>
<dbReference type="CDD" id="cd11281">
    <property type="entry name" value="ADF_drebrin_like"/>
    <property type="match status" value="1"/>
</dbReference>
<comment type="function">
    <text evidence="9">Binds to F-actin in a calcium-independent manner. Has no direct effect on actin depolymerization. Acts as a chaperone for ALOX5 (5LO), influencing both its stability and activity in leukotrienes synthesis.</text>
</comment>
<feature type="compositionally biased region" description="Basic and acidic residues" evidence="13">
    <location>
        <begin position="326"/>
        <end position="340"/>
    </location>
</feature>
<dbReference type="PANTHER" id="PTHR10829">
    <property type="entry name" value="CORTACTIN AND DREBRIN"/>
    <property type="match status" value="1"/>
</dbReference>
<reference evidence="16 18" key="2">
    <citation type="journal article" date="2013" name="Nature">
        <title>Insights into bilaterian evolution from three spiralian genomes.</title>
        <authorList>
            <person name="Simakov O."/>
            <person name="Marletaz F."/>
            <person name="Cho S.J."/>
            <person name="Edsinger-Gonzales E."/>
            <person name="Havlak P."/>
            <person name="Hellsten U."/>
            <person name="Kuo D.H."/>
            <person name="Larsson T."/>
            <person name="Lv J."/>
            <person name="Arendt D."/>
            <person name="Savage R."/>
            <person name="Osoegawa K."/>
            <person name="de Jong P."/>
            <person name="Grimwood J."/>
            <person name="Chapman J.A."/>
            <person name="Shapiro H."/>
            <person name="Aerts A."/>
            <person name="Otillar R.P."/>
            <person name="Terry A.Y."/>
            <person name="Boore J.L."/>
            <person name="Grigoriev I.V."/>
            <person name="Lindberg D.R."/>
            <person name="Seaver E.C."/>
            <person name="Weisblat D.A."/>
            <person name="Putnam N.H."/>
            <person name="Rokhsar D.S."/>
        </authorList>
    </citation>
    <scope>NUCLEOTIDE SEQUENCE</scope>
</reference>
<feature type="domain" description="ADF-H" evidence="15">
    <location>
        <begin position="5"/>
        <end position="134"/>
    </location>
</feature>
<dbReference type="FunCoup" id="T1ERD9">
    <property type="interactions" value="1209"/>
</dbReference>
<evidence type="ECO:0000256" key="8">
    <source>
        <dbReference type="ARBA" id="ARBA00038052"/>
    </source>
</evidence>
<comment type="subcellular location">
    <subcellularLocation>
        <location evidence="1">Cytoplasm</location>
        <location evidence="1">Cytoskeleton</location>
    </subcellularLocation>
</comment>
<keyword evidence="5" id="KW-0175">Coiled coil</keyword>
<dbReference type="PRINTS" id="PR00452">
    <property type="entry name" value="SH3DOMAIN"/>
</dbReference>
<evidence type="ECO:0000259" key="14">
    <source>
        <dbReference type="PROSITE" id="PS50002"/>
    </source>
</evidence>
<dbReference type="FunFam" id="2.30.30.40:FF:000046">
    <property type="entry name" value="Drebrin-like protein isoform B"/>
    <property type="match status" value="1"/>
</dbReference>
<dbReference type="GO" id="GO:0045773">
    <property type="term" value="P:positive regulation of axon extension"/>
    <property type="evidence" value="ECO:0000318"/>
    <property type="project" value="GO_Central"/>
</dbReference>
<dbReference type="OMA" id="FKEPRGA"/>
<keyword evidence="3 12" id="KW-0728">SH3 domain</keyword>
<evidence type="ECO:0000256" key="1">
    <source>
        <dbReference type="ARBA" id="ARBA00004245"/>
    </source>
</evidence>
<dbReference type="InterPro" id="IPR035717">
    <property type="entry name" value="Drebrin-like_SH3"/>
</dbReference>
<dbReference type="KEGG" id="hro:HELRODRAFT_161356"/>
<evidence type="ECO:0000256" key="3">
    <source>
        <dbReference type="ARBA" id="ARBA00022443"/>
    </source>
</evidence>
<feature type="compositionally biased region" description="Polar residues" evidence="13">
    <location>
        <begin position="235"/>
        <end position="244"/>
    </location>
</feature>
<dbReference type="PANTHER" id="PTHR10829:SF25">
    <property type="entry name" value="DREBRIN-LIKE PROTEIN"/>
    <property type="match status" value="1"/>
</dbReference>
<dbReference type="HOGENOM" id="CLU_013085_0_1_1"/>
<dbReference type="GO" id="GO:0048812">
    <property type="term" value="P:neuron projection morphogenesis"/>
    <property type="evidence" value="ECO:0000318"/>
    <property type="project" value="GO_Central"/>
</dbReference>
<keyword evidence="4" id="KW-0963">Cytoplasm</keyword>
<evidence type="ECO:0000256" key="9">
    <source>
        <dbReference type="ARBA" id="ARBA00058385"/>
    </source>
</evidence>
<sequence length="465" mass="52687">MAPVDLKTHREEILKIHKEVSDPKSPTNWALFGYDGKSDVLIVVGKGDGGIQEFTDELNSGRMMYGYLKVIDPNTDLPKFVFINWQGEGVPELRKGACTSHVREVSNLLKGAHVSINARTEDDIDEETIKMKVSKASGANYSFHKEQKKDVAPIAPVGSVYQKIKPQVDIKPTLNSKFWEDLAKEESQRKENEKKMQAAEREKINKETKEREMQSSKLREQQEAERLKKIKEGQHTNTTTSAADDTQKFSIGKIKASLFEVEKKQEPPKQQPQPPRQKLQMPKMPKQEDEEPKKPVQQTIPSPVKIPAPPLQQPQNDDDDEEEEKREESIYDDTIAHADSTKNTTVTQNVVNEDIYDDTVPPRNESVSQQEENGEEIYDDTDAMHTTSTSHGVEEEYYDDAGPCTDGDLKCRATFDYQAADSDEISFDPGDIITSVKMIDEGWWYGKNSRGECGMFPANYVELIN</sequence>
<reference evidence="17" key="3">
    <citation type="submission" date="2015-06" db="UniProtKB">
        <authorList>
            <consortium name="EnsemblMetazoa"/>
        </authorList>
    </citation>
    <scope>IDENTIFICATION</scope>
</reference>
<reference evidence="18" key="1">
    <citation type="submission" date="2012-12" db="EMBL/GenBank/DDBJ databases">
        <authorList>
            <person name="Hellsten U."/>
            <person name="Grimwood J."/>
            <person name="Chapman J.A."/>
            <person name="Shapiro H."/>
            <person name="Aerts A."/>
            <person name="Otillar R.P."/>
            <person name="Terry A.Y."/>
            <person name="Boore J.L."/>
            <person name="Simakov O."/>
            <person name="Marletaz F."/>
            <person name="Cho S.-J."/>
            <person name="Edsinger-Gonzales E."/>
            <person name="Havlak P."/>
            <person name="Kuo D.-H."/>
            <person name="Larsson T."/>
            <person name="Lv J."/>
            <person name="Arendt D."/>
            <person name="Savage R."/>
            <person name="Osoegawa K."/>
            <person name="de Jong P."/>
            <person name="Lindberg D.R."/>
            <person name="Seaver E.C."/>
            <person name="Weisblat D.A."/>
            <person name="Putnam N.H."/>
            <person name="Grigoriev I.V."/>
            <person name="Rokhsar D.S."/>
        </authorList>
    </citation>
    <scope>NUCLEOTIDE SEQUENCE</scope>
</reference>
<evidence type="ECO:0000256" key="10">
    <source>
        <dbReference type="ARBA" id="ARBA00062335"/>
    </source>
</evidence>
<dbReference type="CTD" id="20199139"/>
<dbReference type="GO" id="GO:0030027">
    <property type="term" value="C:lamellipodium"/>
    <property type="evidence" value="ECO:0000318"/>
    <property type="project" value="GO_Central"/>
</dbReference>
<feature type="compositionally biased region" description="Basic and acidic residues" evidence="13">
    <location>
        <begin position="188"/>
        <end position="234"/>
    </location>
</feature>
<dbReference type="GO" id="GO:0030833">
    <property type="term" value="P:regulation of actin filament polymerization"/>
    <property type="evidence" value="ECO:0000318"/>
    <property type="project" value="GO_Central"/>
</dbReference>
<evidence type="ECO:0000256" key="4">
    <source>
        <dbReference type="ARBA" id="ARBA00022490"/>
    </source>
</evidence>
<dbReference type="GO" id="GO:0014069">
    <property type="term" value="C:postsynaptic density"/>
    <property type="evidence" value="ECO:0000318"/>
    <property type="project" value="GO_Central"/>
</dbReference>
<feature type="region of interest" description="Disordered" evidence="13">
    <location>
        <begin position="188"/>
        <end position="371"/>
    </location>
</feature>
<dbReference type="OrthoDB" id="5971719at2759"/>
<dbReference type="GO" id="GO:0030864">
    <property type="term" value="C:cortical actin cytoskeleton"/>
    <property type="evidence" value="ECO:0000318"/>
    <property type="project" value="GO_Central"/>
</dbReference>
<dbReference type="EMBL" id="AMQM01000800">
    <property type="status" value="NOT_ANNOTATED_CDS"/>
    <property type="molecule type" value="Genomic_DNA"/>
</dbReference>
<dbReference type="GO" id="GO:0030425">
    <property type="term" value="C:dendrite"/>
    <property type="evidence" value="ECO:0000318"/>
    <property type="project" value="GO_Central"/>
</dbReference>
<dbReference type="SUPFAM" id="SSF55753">
    <property type="entry name" value="Actin depolymerizing proteins"/>
    <property type="match status" value="1"/>
</dbReference>
<comment type="similarity">
    <text evidence="8">Belongs to the actin-binding proteins ADF family. Coactosin subfamily.</text>
</comment>
<keyword evidence="6" id="KW-0009">Actin-binding</keyword>
<organism evidence="17 18">
    <name type="scientific">Helobdella robusta</name>
    <name type="common">Californian leech</name>
    <dbReference type="NCBI Taxonomy" id="6412"/>
    <lineage>
        <taxon>Eukaryota</taxon>
        <taxon>Metazoa</taxon>
        <taxon>Spiralia</taxon>
        <taxon>Lophotrochozoa</taxon>
        <taxon>Annelida</taxon>
        <taxon>Clitellata</taxon>
        <taxon>Hirudinea</taxon>
        <taxon>Rhynchobdellida</taxon>
        <taxon>Glossiphoniidae</taxon>
        <taxon>Helobdella</taxon>
    </lineage>
</organism>
<dbReference type="Gene3D" id="2.30.30.40">
    <property type="entry name" value="SH3 Domains"/>
    <property type="match status" value="1"/>
</dbReference>
<dbReference type="SUPFAM" id="SSF50044">
    <property type="entry name" value="SH3-domain"/>
    <property type="match status" value="1"/>
</dbReference>
<dbReference type="SMART" id="SM00326">
    <property type="entry name" value="SH3"/>
    <property type="match status" value="1"/>
</dbReference>
<feature type="compositionally biased region" description="Basic and acidic residues" evidence="13">
    <location>
        <begin position="285"/>
        <end position="294"/>
    </location>
</feature>
<protein>
    <recommendedName>
        <fullName evidence="11">Coactosin-like protein</fullName>
    </recommendedName>
</protein>
<proteinExistence type="inferred from homology"/>
<dbReference type="CDD" id="cd11960">
    <property type="entry name" value="SH3_Abp1_eu"/>
    <property type="match status" value="1"/>
</dbReference>
<evidence type="ECO:0000313" key="16">
    <source>
        <dbReference type="EMBL" id="ESO02119.1"/>
    </source>
</evidence>
<dbReference type="eggNOG" id="KOG3655">
    <property type="taxonomic scope" value="Eukaryota"/>
</dbReference>
<dbReference type="GO" id="GO:0030427">
    <property type="term" value="C:site of polarized growth"/>
    <property type="evidence" value="ECO:0000318"/>
    <property type="project" value="GO_Central"/>
</dbReference>
<evidence type="ECO:0000313" key="18">
    <source>
        <dbReference type="Proteomes" id="UP000015101"/>
    </source>
</evidence>
<dbReference type="InterPro" id="IPR029006">
    <property type="entry name" value="ADF-H/Gelsolin-like_dom_sf"/>
</dbReference>
<evidence type="ECO:0000313" key="17">
    <source>
        <dbReference type="EnsemblMetazoa" id="HelroP161356"/>
    </source>
</evidence>
<dbReference type="Gene3D" id="3.40.20.10">
    <property type="entry name" value="Severin"/>
    <property type="match status" value="1"/>
</dbReference>
<dbReference type="SMART" id="SM00102">
    <property type="entry name" value="ADF"/>
    <property type="match status" value="1"/>
</dbReference>
<dbReference type="EMBL" id="KB096742">
    <property type="protein sequence ID" value="ESO02119.1"/>
    <property type="molecule type" value="Genomic_DNA"/>
</dbReference>
<dbReference type="GO" id="GO:0061003">
    <property type="term" value="P:positive regulation of dendritic spine morphogenesis"/>
    <property type="evidence" value="ECO:0000318"/>
    <property type="project" value="GO_Central"/>
</dbReference>
<dbReference type="InterPro" id="IPR001452">
    <property type="entry name" value="SH3_domain"/>
</dbReference>
<evidence type="ECO:0000256" key="5">
    <source>
        <dbReference type="ARBA" id="ARBA00023054"/>
    </source>
</evidence>
<dbReference type="Pfam" id="PF00241">
    <property type="entry name" value="Cofilin_ADF"/>
    <property type="match status" value="1"/>
</dbReference>
<gene>
    <name evidence="17" type="primary">20199139</name>
    <name evidence="16" type="ORF">HELRODRAFT_161356</name>
</gene>